<gene>
    <name evidence="4" type="ORF">WJX73_010020</name>
</gene>
<comment type="caution">
    <text evidence="4">The sequence shown here is derived from an EMBL/GenBank/DDBJ whole genome shotgun (WGS) entry which is preliminary data.</text>
</comment>
<evidence type="ECO:0008006" key="6">
    <source>
        <dbReference type="Google" id="ProtNLM"/>
    </source>
</evidence>
<accession>A0AAW1PJ37</accession>
<comment type="cofactor">
    <cofactor evidence="1">
        <name>Mg(2+)</name>
        <dbReference type="ChEBI" id="CHEBI:18420"/>
    </cofactor>
</comment>
<reference evidence="4 5" key="1">
    <citation type="journal article" date="2024" name="Nat. Commun.">
        <title>Phylogenomics reveals the evolutionary origins of lichenization in chlorophyte algae.</title>
        <authorList>
            <person name="Puginier C."/>
            <person name="Libourel C."/>
            <person name="Otte J."/>
            <person name="Skaloud P."/>
            <person name="Haon M."/>
            <person name="Grisel S."/>
            <person name="Petersen M."/>
            <person name="Berrin J.G."/>
            <person name="Delaux P.M."/>
            <person name="Dal Grande F."/>
            <person name="Keller J."/>
        </authorList>
    </citation>
    <scope>NUCLEOTIDE SEQUENCE [LARGE SCALE GENOMIC DNA]</scope>
    <source>
        <strain evidence="4 5">SAG 2036</strain>
    </source>
</reference>
<dbReference type="NCBIfam" id="TIGR01549">
    <property type="entry name" value="HAD-SF-IA-v1"/>
    <property type="match status" value="1"/>
</dbReference>
<dbReference type="GO" id="GO:0050124">
    <property type="term" value="F:N-acylneuraminate-9-phosphatase activity"/>
    <property type="evidence" value="ECO:0007669"/>
    <property type="project" value="TreeGrafter"/>
</dbReference>
<dbReference type="GO" id="GO:0046380">
    <property type="term" value="P:N-acetylneuraminate biosynthetic process"/>
    <property type="evidence" value="ECO:0007669"/>
    <property type="project" value="TreeGrafter"/>
</dbReference>
<dbReference type="PRINTS" id="PR00413">
    <property type="entry name" value="HADHALOGNASE"/>
</dbReference>
<evidence type="ECO:0000313" key="5">
    <source>
        <dbReference type="Proteomes" id="UP001465755"/>
    </source>
</evidence>
<dbReference type="EMBL" id="JALJOQ010000022">
    <property type="protein sequence ID" value="KAK9808567.1"/>
    <property type="molecule type" value="Genomic_DNA"/>
</dbReference>
<dbReference type="PANTHER" id="PTHR46470">
    <property type="entry name" value="N-ACYLNEURAMINATE-9-PHOSPHATASE"/>
    <property type="match status" value="1"/>
</dbReference>
<name>A0AAW1PJ37_9CHLO</name>
<dbReference type="Proteomes" id="UP001465755">
    <property type="component" value="Unassembled WGS sequence"/>
</dbReference>
<dbReference type="Gene3D" id="1.20.120.710">
    <property type="entry name" value="Haloacid dehalogenase hydrolase-like domain"/>
    <property type="match status" value="1"/>
</dbReference>
<dbReference type="SFLD" id="SFLDS00003">
    <property type="entry name" value="Haloacid_Dehalogenase"/>
    <property type="match status" value="1"/>
</dbReference>
<dbReference type="PANTHER" id="PTHR46470:SF3">
    <property type="entry name" value="N-ACYLNEURAMINATE-9-PHOSPHATASE"/>
    <property type="match status" value="1"/>
</dbReference>
<proteinExistence type="predicted"/>
<protein>
    <recommendedName>
        <fullName evidence="6">N-acylneuraminate-9-phosphatase</fullName>
    </recommendedName>
</protein>
<evidence type="ECO:0000256" key="3">
    <source>
        <dbReference type="ARBA" id="ARBA00022842"/>
    </source>
</evidence>
<dbReference type="Gene3D" id="3.40.50.1000">
    <property type="entry name" value="HAD superfamily/HAD-like"/>
    <property type="match status" value="1"/>
</dbReference>
<keyword evidence="3" id="KW-0460">Magnesium</keyword>
<dbReference type="Pfam" id="PF00702">
    <property type="entry name" value="Hydrolase"/>
    <property type="match status" value="1"/>
</dbReference>
<evidence type="ECO:0000313" key="4">
    <source>
        <dbReference type="EMBL" id="KAK9808567.1"/>
    </source>
</evidence>
<dbReference type="InterPro" id="IPR051400">
    <property type="entry name" value="HAD-like_hydrolase"/>
</dbReference>
<keyword evidence="5" id="KW-1185">Reference proteome</keyword>
<dbReference type="InterPro" id="IPR036412">
    <property type="entry name" value="HAD-like_sf"/>
</dbReference>
<dbReference type="InterPro" id="IPR023214">
    <property type="entry name" value="HAD_sf"/>
</dbReference>
<evidence type="ECO:0000256" key="2">
    <source>
        <dbReference type="ARBA" id="ARBA00022801"/>
    </source>
</evidence>
<keyword evidence="2" id="KW-0378">Hydrolase</keyword>
<dbReference type="SFLD" id="SFLDG01129">
    <property type="entry name" value="C1.5:_HAD__Beta-PGM__Phosphata"/>
    <property type="match status" value="1"/>
</dbReference>
<dbReference type="AlphaFoldDB" id="A0AAW1PJ37"/>
<dbReference type="SUPFAM" id="SSF56784">
    <property type="entry name" value="HAD-like"/>
    <property type="match status" value="1"/>
</dbReference>
<evidence type="ECO:0000256" key="1">
    <source>
        <dbReference type="ARBA" id="ARBA00001946"/>
    </source>
</evidence>
<dbReference type="InterPro" id="IPR006439">
    <property type="entry name" value="HAD-SF_hydro_IA"/>
</dbReference>
<organism evidence="4 5">
    <name type="scientific">Symbiochloris irregularis</name>
    <dbReference type="NCBI Taxonomy" id="706552"/>
    <lineage>
        <taxon>Eukaryota</taxon>
        <taxon>Viridiplantae</taxon>
        <taxon>Chlorophyta</taxon>
        <taxon>core chlorophytes</taxon>
        <taxon>Trebouxiophyceae</taxon>
        <taxon>Trebouxiales</taxon>
        <taxon>Trebouxiaceae</taxon>
        <taxon>Symbiochloris</taxon>
    </lineage>
</organism>
<sequence>MNHSHKTGIGPIKAVFFDFDDTLISTAEGDRAALRAVSELARELCPGVEDKHLLKIWNARFRSSPWDPTYQVPVEEWRARLWQYSLAELGCSNAAAAAPALAQCFKDTRLDTFKLFPGTKGLMVRLTKAGIATVIITNGHAGIQRSKLERTGADALCTALVLGGDEVLAGRQEKPAAGIFLAACQVCGCTPDEAMMVGDSLEADIQGGVNAGLAATVWVNRNAIPLPKGAPTPSYTVTNVLEGTFLQ</sequence>